<accession>C6WLJ4</accession>
<evidence type="ECO:0008006" key="4">
    <source>
        <dbReference type="Google" id="ProtNLM"/>
    </source>
</evidence>
<feature type="region of interest" description="Disordered" evidence="1">
    <location>
        <begin position="1"/>
        <end position="38"/>
    </location>
</feature>
<gene>
    <name evidence="2" type="ordered locus">Amir_4545</name>
</gene>
<dbReference type="KEGG" id="ami:Amir_4545"/>
<dbReference type="EMBL" id="CP001630">
    <property type="protein sequence ID" value="ACU38387.1"/>
    <property type="molecule type" value="Genomic_DNA"/>
</dbReference>
<evidence type="ECO:0000313" key="3">
    <source>
        <dbReference type="Proteomes" id="UP000002213"/>
    </source>
</evidence>
<dbReference type="HOGENOM" id="CLU_125316_0_0_11"/>
<proteinExistence type="predicted"/>
<feature type="compositionally biased region" description="Gly residues" evidence="1">
    <location>
        <begin position="176"/>
        <end position="185"/>
    </location>
</feature>
<dbReference type="AlphaFoldDB" id="C6WLJ4"/>
<evidence type="ECO:0000256" key="1">
    <source>
        <dbReference type="SAM" id="MobiDB-lite"/>
    </source>
</evidence>
<feature type="region of interest" description="Disordered" evidence="1">
    <location>
        <begin position="160"/>
        <end position="185"/>
    </location>
</feature>
<keyword evidence="3" id="KW-1185">Reference proteome</keyword>
<evidence type="ECO:0000313" key="2">
    <source>
        <dbReference type="EMBL" id="ACU38387.1"/>
    </source>
</evidence>
<dbReference type="Proteomes" id="UP000002213">
    <property type="component" value="Chromosome"/>
</dbReference>
<name>C6WLJ4_ACTMD</name>
<sequence>MPTDKAASAEVGQLSPPAPQNRILDKRRTPAPSVRELGPLSVRDRPRYALARFDDRGRLANRPLLALLRWVPQERLDIRLHGSSLVLQRNPQGVFALSRRGLIQIPLTVRRWWSFETGDPVLLVAVPERAAMVVHSLVVLDKALPDPRQVVVASRPFDAEGAATAPGPARVQVDGPGDGAAGDAS</sequence>
<reference evidence="2 3" key="1">
    <citation type="journal article" date="2009" name="Stand. Genomic Sci.">
        <title>Complete genome sequence of Actinosynnema mirum type strain (101).</title>
        <authorList>
            <person name="Land M."/>
            <person name="Lapidus A."/>
            <person name="Mayilraj S."/>
            <person name="Chen F."/>
            <person name="Copeland A."/>
            <person name="Del Rio T.G."/>
            <person name="Nolan M."/>
            <person name="Lucas S."/>
            <person name="Tice H."/>
            <person name="Cheng J.F."/>
            <person name="Chertkov O."/>
            <person name="Bruce D."/>
            <person name="Goodwin L."/>
            <person name="Pitluck S."/>
            <person name="Rohde M."/>
            <person name="Goker M."/>
            <person name="Pati A."/>
            <person name="Ivanova N."/>
            <person name="Mavromatis K."/>
            <person name="Chen A."/>
            <person name="Palaniappan K."/>
            <person name="Hauser L."/>
            <person name="Chang Y.J."/>
            <person name="Jeffries C.C."/>
            <person name="Brettin T."/>
            <person name="Detter J.C."/>
            <person name="Han C."/>
            <person name="Chain P."/>
            <person name="Tindall B.J."/>
            <person name="Bristow J."/>
            <person name="Eisen J.A."/>
            <person name="Markowitz V."/>
            <person name="Hugenholtz P."/>
            <person name="Kyrpides N.C."/>
            <person name="Klenk H.P."/>
        </authorList>
    </citation>
    <scope>NUCLEOTIDE SEQUENCE [LARGE SCALE GENOMIC DNA]</scope>
    <source>
        <strain evidence="3">ATCC 29888 / DSM 43827 / JCM 3225 / NBRC 14064 / NCIMB 13271 / NRRL B-12336 / IMRU 3971 / 101</strain>
    </source>
</reference>
<dbReference type="eggNOG" id="ENOG50349TN">
    <property type="taxonomic scope" value="Bacteria"/>
</dbReference>
<protein>
    <recommendedName>
        <fullName evidence="4">SpoVT-AbrB domain-containing protein</fullName>
    </recommendedName>
</protein>
<organism evidence="2 3">
    <name type="scientific">Actinosynnema mirum (strain ATCC 29888 / DSM 43827 / JCM 3225 / NBRC 14064 / NCIMB 13271 / NRRL B-12336 / IMRU 3971 / 101)</name>
    <dbReference type="NCBI Taxonomy" id="446462"/>
    <lineage>
        <taxon>Bacteria</taxon>
        <taxon>Bacillati</taxon>
        <taxon>Actinomycetota</taxon>
        <taxon>Actinomycetes</taxon>
        <taxon>Pseudonocardiales</taxon>
        <taxon>Pseudonocardiaceae</taxon>
        <taxon>Actinosynnema</taxon>
    </lineage>
</organism>